<evidence type="ECO:0000313" key="2">
    <source>
        <dbReference type="Proteomes" id="UP000061660"/>
    </source>
</evidence>
<dbReference type="EMBL" id="CP013652">
    <property type="protein sequence ID" value="ALS20549.1"/>
    <property type="molecule type" value="Genomic_DNA"/>
</dbReference>
<dbReference type="AlphaFoldDB" id="A0A0U2VZ89"/>
<dbReference type="Proteomes" id="UP000061660">
    <property type="component" value="Chromosome"/>
</dbReference>
<gene>
    <name evidence="1" type="ORF">IJ22_01570</name>
</gene>
<dbReference type="RefSeq" id="WP_062406482.1">
    <property type="nucleotide sequence ID" value="NZ_BJCS01000008.1"/>
</dbReference>
<dbReference type="KEGG" id="pnp:IJ22_01570"/>
<reference evidence="1 2" key="2">
    <citation type="journal article" date="2016" name="Genome Announc.">
        <title>Complete Genome Sequences of Two Interactive Moderate Thermophiles, Paenibacillus napthalenovorans 32O-Y and Paenibacillus sp. 32O-W.</title>
        <authorList>
            <person name="Butler R.R.III."/>
            <person name="Wang J."/>
            <person name="Stark B.C."/>
            <person name="Pombert J.F."/>
        </authorList>
    </citation>
    <scope>NUCLEOTIDE SEQUENCE [LARGE SCALE GENOMIC DNA]</scope>
    <source>
        <strain evidence="1 2">32O-Y</strain>
    </source>
</reference>
<dbReference type="Pfam" id="PF09489">
    <property type="entry name" value="CbtB"/>
    <property type="match status" value="1"/>
</dbReference>
<organism evidence="1 2">
    <name type="scientific">Paenibacillus naphthalenovorans</name>
    <dbReference type="NCBI Taxonomy" id="162209"/>
    <lineage>
        <taxon>Bacteria</taxon>
        <taxon>Bacillati</taxon>
        <taxon>Bacillota</taxon>
        <taxon>Bacilli</taxon>
        <taxon>Bacillales</taxon>
        <taxon>Paenibacillaceae</taxon>
        <taxon>Paenibacillus</taxon>
    </lineage>
</organism>
<keyword evidence="2" id="KW-1185">Reference proteome</keyword>
<evidence type="ECO:0000313" key="1">
    <source>
        <dbReference type="EMBL" id="ALS20549.1"/>
    </source>
</evidence>
<accession>A0A0U2VZ89</accession>
<name>A0A0U2VZ89_9BACL</name>
<proteinExistence type="predicted"/>
<dbReference type="OrthoDB" id="2627906at2"/>
<dbReference type="PATRIC" id="fig|162209.4.peg.158"/>
<sequence length="63" mass="7053">MSQSYTHEKKHAFEKVFLSLPAQLTAVAFLAGMVLYTALLSGYAPVHDALHELRHALMFIPCH</sequence>
<reference evidence="2" key="1">
    <citation type="submission" date="2015-12" db="EMBL/GenBank/DDBJ databases">
        <title>Complete genome sequences of two moderately thermophilic Paenibacillus species.</title>
        <authorList>
            <person name="Butler R.III."/>
            <person name="Wang J."/>
            <person name="Stark B.C."/>
            <person name="Pombert J.-F."/>
        </authorList>
    </citation>
    <scope>NUCLEOTIDE SEQUENCE [LARGE SCALE GENOMIC DNA]</scope>
    <source>
        <strain evidence="2">32O-Y</strain>
    </source>
</reference>
<dbReference type="STRING" id="162209.IJ22_01570"/>
<dbReference type="InterPro" id="IPR012667">
    <property type="entry name" value="CbtB_put"/>
</dbReference>
<protein>
    <submittedName>
        <fullName evidence="1">Putative subunit CbtB of cobalt transporter</fullName>
    </submittedName>
</protein>